<organism evidence="1 2">
    <name type="scientific">Pocillopora meandrina</name>
    <dbReference type="NCBI Taxonomy" id="46732"/>
    <lineage>
        <taxon>Eukaryota</taxon>
        <taxon>Metazoa</taxon>
        <taxon>Cnidaria</taxon>
        <taxon>Anthozoa</taxon>
        <taxon>Hexacorallia</taxon>
        <taxon>Scleractinia</taxon>
        <taxon>Astrocoeniina</taxon>
        <taxon>Pocilloporidae</taxon>
        <taxon>Pocillopora</taxon>
    </lineage>
</organism>
<sequence length="67" mass="7759">MYTSEQLQTHAVKSVTDAWEFSNVSNFLDFFQAYEIYCSKQGNMSRKSKVLQNLNSFILAPAQRSMK</sequence>
<evidence type="ECO:0000313" key="2">
    <source>
        <dbReference type="Proteomes" id="UP001159428"/>
    </source>
</evidence>
<accession>A0AAU9X0M0</accession>
<keyword evidence="2" id="KW-1185">Reference proteome</keyword>
<proteinExistence type="predicted"/>
<dbReference type="EMBL" id="CALNXJ010000026">
    <property type="protein sequence ID" value="CAH3132354.1"/>
    <property type="molecule type" value="Genomic_DNA"/>
</dbReference>
<gene>
    <name evidence="1" type="ORF">PMEA_00014680</name>
</gene>
<reference evidence="1 2" key="1">
    <citation type="submission" date="2022-05" db="EMBL/GenBank/DDBJ databases">
        <authorList>
            <consortium name="Genoscope - CEA"/>
            <person name="William W."/>
        </authorList>
    </citation>
    <scope>NUCLEOTIDE SEQUENCE [LARGE SCALE GENOMIC DNA]</scope>
</reference>
<dbReference type="AlphaFoldDB" id="A0AAU9X0M0"/>
<name>A0AAU9X0M0_9CNID</name>
<dbReference type="Proteomes" id="UP001159428">
    <property type="component" value="Unassembled WGS sequence"/>
</dbReference>
<evidence type="ECO:0000313" key="1">
    <source>
        <dbReference type="EMBL" id="CAH3132354.1"/>
    </source>
</evidence>
<comment type="caution">
    <text evidence="1">The sequence shown here is derived from an EMBL/GenBank/DDBJ whole genome shotgun (WGS) entry which is preliminary data.</text>
</comment>
<protein>
    <submittedName>
        <fullName evidence="1">Uncharacterized protein</fullName>
    </submittedName>
</protein>